<sequence>MSTTMQLPWQQEPVIYHTQHLLSSFHSWTGNFLLDTNGSALEVAQALFEAPFVLVSHGTETDPIFNYGNRKALELWELSWEEFTQMPSRKTAEQVVQAERDRLLEETAIKGFSSYSGIRISSTGKRFFIEDGILWNVIDEQKQHCGQAAVFSKINFLSDLKV</sequence>
<comment type="caution">
    <text evidence="2">The sequence shown here is derived from an EMBL/GenBank/DDBJ whole genome shotgun (WGS) entry which is preliminary data.</text>
</comment>
<evidence type="ECO:0000313" key="2">
    <source>
        <dbReference type="EMBL" id="MDR9899095.1"/>
    </source>
</evidence>
<feature type="domain" description="MEKHLA" evidence="1">
    <location>
        <begin position="17"/>
        <end position="155"/>
    </location>
</feature>
<gene>
    <name evidence="2" type="ORF">G7B40_031715</name>
</gene>
<accession>A0AAP5ICJ8</accession>
<proteinExistence type="predicted"/>
<dbReference type="Proteomes" id="UP000667802">
    <property type="component" value="Unassembled WGS sequence"/>
</dbReference>
<evidence type="ECO:0000259" key="1">
    <source>
        <dbReference type="Pfam" id="PF08670"/>
    </source>
</evidence>
<dbReference type="InterPro" id="IPR013978">
    <property type="entry name" value="MEKHLA"/>
</dbReference>
<protein>
    <submittedName>
        <fullName evidence="2">MEKHLA domain-containing protein</fullName>
    </submittedName>
</protein>
<dbReference type="EMBL" id="JAALHA020000022">
    <property type="protein sequence ID" value="MDR9899095.1"/>
    <property type="molecule type" value="Genomic_DNA"/>
</dbReference>
<name>A0AAP5ICJ8_9CYAN</name>
<evidence type="ECO:0000313" key="3">
    <source>
        <dbReference type="Proteomes" id="UP000667802"/>
    </source>
</evidence>
<dbReference type="Pfam" id="PF08670">
    <property type="entry name" value="MEKHLA"/>
    <property type="match status" value="1"/>
</dbReference>
<dbReference type="AlphaFoldDB" id="A0AAP5ICJ8"/>
<reference evidence="3" key="1">
    <citation type="journal article" date="2021" name="Science">
        <title>Hunting the eagle killer: A cyanobacterial neurotoxin causes vacuolar myelinopathy.</title>
        <authorList>
            <person name="Breinlinger S."/>
            <person name="Phillips T.J."/>
            <person name="Haram B.N."/>
            <person name="Mares J."/>
            <person name="Martinez Yerena J.A."/>
            <person name="Hrouzek P."/>
            <person name="Sobotka R."/>
            <person name="Henderson W.M."/>
            <person name="Schmieder P."/>
            <person name="Williams S.M."/>
            <person name="Lauderdale J.D."/>
            <person name="Wilde H.D."/>
            <person name="Gerrin W."/>
            <person name="Kust A."/>
            <person name="Washington J.W."/>
            <person name="Wagner C."/>
            <person name="Geier B."/>
            <person name="Liebeke M."/>
            <person name="Enke H."/>
            <person name="Niedermeyer T.H.J."/>
            <person name="Wilde S.B."/>
        </authorList>
    </citation>
    <scope>NUCLEOTIDE SEQUENCE [LARGE SCALE GENOMIC DNA]</scope>
    <source>
        <strain evidence="3">Thurmond2011</strain>
    </source>
</reference>
<keyword evidence="3" id="KW-1185">Reference proteome</keyword>
<organism evidence="2 3">
    <name type="scientific">Aetokthonos hydrillicola Thurmond2011</name>
    <dbReference type="NCBI Taxonomy" id="2712845"/>
    <lineage>
        <taxon>Bacteria</taxon>
        <taxon>Bacillati</taxon>
        <taxon>Cyanobacteriota</taxon>
        <taxon>Cyanophyceae</taxon>
        <taxon>Nostocales</taxon>
        <taxon>Hapalosiphonaceae</taxon>
        <taxon>Aetokthonos</taxon>
    </lineage>
</organism>